<organism evidence="2 3">
    <name type="scientific">Streptomyces phaeofaciens</name>
    <dbReference type="NCBI Taxonomy" id="68254"/>
    <lineage>
        <taxon>Bacteria</taxon>
        <taxon>Bacillati</taxon>
        <taxon>Actinomycetota</taxon>
        <taxon>Actinomycetes</taxon>
        <taxon>Kitasatosporales</taxon>
        <taxon>Streptomycetaceae</taxon>
        <taxon>Streptomyces</taxon>
    </lineage>
</organism>
<evidence type="ECO:0000256" key="1">
    <source>
        <dbReference type="SAM" id="Phobius"/>
    </source>
</evidence>
<dbReference type="AlphaFoldDB" id="A0A918M256"/>
<protein>
    <submittedName>
        <fullName evidence="2">Uncharacterized protein</fullName>
    </submittedName>
</protein>
<reference evidence="2" key="2">
    <citation type="submission" date="2020-09" db="EMBL/GenBank/DDBJ databases">
        <authorList>
            <person name="Sun Q."/>
            <person name="Ohkuma M."/>
        </authorList>
    </citation>
    <scope>NUCLEOTIDE SEQUENCE</scope>
    <source>
        <strain evidence="2">JCM 4125</strain>
    </source>
</reference>
<evidence type="ECO:0000313" key="3">
    <source>
        <dbReference type="Proteomes" id="UP000646776"/>
    </source>
</evidence>
<proteinExistence type="predicted"/>
<gene>
    <name evidence="2" type="ORF">GCM10010226_90830</name>
</gene>
<accession>A0A918M256</accession>
<dbReference type="EMBL" id="BMSA01000062">
    <property type="protein sequence ID" value="GGT99585.1"/>
    <property type="molecule type" value="Genomic_DNA"/>
</dbReference>
<dbReference type="Proteomes" id="UP000646776">
    <property type="component" value="Unassembled WGS sequence"/>
</dbReference>
<keyword evidence="1" id="KW-0812">Transmembrane</keyword>
<sequence length="259" mass="28868">MSETLRSETFWTAVGALGTMLALFVVAWQSVLTRASLRITRQMAADSIRSRLDSQAPEVTLALDDPIWEPQAWNSTGMPCGSWPPGQTWHFPEQQDGSNRLVLQQIAVVQNLSQRRVQVRCEGDLVVADNDNRPVRAGVFLVDPGGRSPELYLQRDFTIKQLADNHAARESGRELPHRAVASVTVEDDRDNGTTDRWDLLLTGCPVEPVAGRDALWTIAPYHLTEGPGLRTLTYSRLPSRQRIHWISRIADARVPLDGA</sequence>
<reference evidence="2" key="1">
    <citation type="journal article" date="2014" name="Int. J. Syst. Evol. Microbiol.">
        <title>Complete genome sequence of Corynebacterium casei LMG S-19264T (=DSM 44701T), isolated from a smear-ripened cheese.</title>
        <authorList>
            <consortium name="US DOE Joint Genome Institute (JGI-PGF)"/>
            <person name="Walter F."/>
            <person name="Albersmeier A."/>
            <person name="Kalinowski J."/>
            <person name="Ruckert C."/>
        </authorList>
    </citation>
    <scope>NUCLEOTIDE SEQUENCE</scope>
    <source>
        <strain evidence="2">JCM 4125</strain>
    </source>
</reference>
<feature type="transmembrane region" description="Helical" evidence="1">
    <location>
        <begin position="12"/>
        <end position="32"/>
    </location>
</feature>
<dbReference type="RefSeq" id="WP_189718446.1">
    <property type="nucleotide sequence ID" value="NZ_BMSA01000062.1"/>
</dbReference>
<keyword evidence="1" id="KW-1133">Transmembrane helix</keyword>
<keyword evidence="1" id="KW-0472">Membrane</keyword>
<evidence type="ECO:0000313" key="2">
    <source>
        <dbReference type="EMBL" id="GGT99585.1"/>
    </source>
</evidence>
<name>A0A918M256_9ACTN</name>
<comment type="caution">
    <text evidence="2">The sequence shown here is derived from an EMBL/GenBank/DDBJ whole genome shotgun (WGS) entry which is preliminary data.</text>
</comment>
<keyword evidence="3" id="KW-1185">Reference proteome</keyword>